<reference evidence="2" key="1">
    <citation type="journal article" date="2019" name="Int. J. Syst. Evol. Microbiol.">
        <title>The Global Catalogue of Microorganisms (GCM) 10K type strain sequencing project: providing services to taxonomists for standard genome sequencing and annotation.</title>
        <authorList>
            <consortium name="The Broad Institute Genomics Platform"/>
            <consortium name="The Broad Institute Genome Sequencing Center for Infectious Disease"/>
            <person name="Wu L."/>
            <person name="Ma J."/>
        </authorList>
    </citation>
    <scope>NUCLEOTIDE SEQUENCE [LARGE SCALE GENOMIC DNA]</scope>
    <source>
        <strain evidence="2">CGMCC 1.3240</strain>
    </source>
</reference>
<gene>
    <name evidence="1" type="ORF">ACFPYJ_18940</name>
</gene>
<evidence type="ECO:0000313" key="1">
    <source>
        <dbReference type="EMBL" id="MFC5651146.1"/>
    </source>
</evidence>
<accession>A0ABW0W344</accession>
<dbReference type="EMBL" id="JBHSOW010000068">
    <property type="protein sequence ID" value="MFC5651146.1"/>
    <property type="molecule type" value="Genomic_DNA"/>
</dbReference>
<dbReference type="Proteomes" id="UP001596047">
    <property type="component" value="Unassembled WGS sequence"/>
</dbReference>
<protein>
    <submittedName>
        <fullName evidence="1">Uncharacterized protein</fullName>
    </submittedName>
</protein>
<keyword evidence="2" id="KW-1185">Reference proteome</keyword>
<name>A0ABW0W344_9BACL</name>
<dbReference type="RefSeq" id="WP_379189742.1">
    <property type="nucleotide sequence ID" value="NZ_JBHSOW010000068.1"/>
</dbReference>
<organism evidence="1 2">
    <name type="scientific">Paenibacillus solisilvae</name>
    <dbReference type="NCBI Taxonomy" id="2486751"/>
    <lineage>
        <taxon>Bacteria</taxon>
        <taxon>Bacillati</taxon>
        <taxon>Bacillota</taxon>
        <taxon>Bacilli</taxon>
        <taxon>Bacillales</taxon>
        <taxon>Paenibacillaceae</taxon>
        <taxon>Paenibacillus</taxon>
    </lineage>
</organism>
<proteinExistence type="predicted"/>
<comment type="caution">
    <text evidence="1">The sequence shown here is derived from an EMBL/GenBank/DDBJ whole genome shotgun (WGS) entry which is preliminary data.</text>
</comment>
<sequence length="68" mass="7360">MCEDAVKPIYSGKKSSTTIPESGLAKWYTVPEKAAGKTMKVKMPANSSFAVYDADCTRCTVGVFCVFL</sequence>
<evidence type="ECO:0000313" key="2">
    <source>
        <dbReference type="Proteomes" id="UP001596047"/>
    </source>
</evidence>